<comment type="caution">
    <text evidence="2">The sequence shown here is derived from an EMBL/GenBank/DDBJ whole genome shotgun (WGS) entry which is preliminary data.</text>
</comment>
<feature type="region of interest" description="Disordered" evidence="1">
    <location>
        <begin position="71"/>
        <end position="116"/>
    </location>
</feature>
<dbReference type="Proteomes" id="UP001335648">
    <property type="component" value="Unassembled WGS sequence"/>
</dbReference>
<gene>
    <name evidence="2" type="ORF">CesoFtcFv8_001992</name>
</gene>
<sequence length="137" mass="15516">MGMNRAVLVSRGGNIKSKWRDERGETRHSYSTNRDCLGQVHQEHRNTASMHRQWKLTVRTEWHRTQTVLTVSGDELNASHRNKGSGRDVNSSSPNSHEDRQNPGIRQEVHTGEDPQIRVNSTTSILSHSAGGKFICF</sequence>
<name>A0AAN8CX16_9TELE</name>
<dbReference type="EMBL" id="JAULUE010002047">
    <property type="protein sequence ID" value="KAK5912086.1"/>
    <property type="molecule type" value="Genomic_DNA"/>
</dbReference>
<evidence type="ECO:0000256" key="1">
    <source>
        <dbReference type="SAM" id="MobiDB-lite"/>
    </source>
</evidence>
<reference evidence="2 3" key="1">
    <citation type="journal article" date="2023" name="Mol. Biol. Evol.">
        <title>Genomics of Secondarily Temperate Adaptation in the Only Non-Antarctic Icefish.</title>
        <authorList>
            <person name="Rivera-Colon A.G."/>
            <person name="Rayamajhi N."/>
            <person name="Minhas B.F."/>
            <person name="Madrigal G."/>
            <person name="Bilyk K.T."/>
            <person name="Yoon V."/>
            <person name="Hune M."/>
            <person name="Gregory S."/>
            <person name="Cheng C.H.C."/>
            <person name="Catchen J.M."/>
        </authorList>
    </citation>
    <scope>NUCLEOTIDE SEQUENCE [LARGE SCALE GENOMIC DNA]</scope>
    <source>
        <strain evidence="2">JC2023a</strain>
    </source>
</reference>
<organism evidence="2 3">
    <name type="scientific">Champsocephalus esox</name>
    <name type="common">pike icefish</name>
    <dbReference type="NCBI Taxonomy" id="159716"/>
    <lineage>
        <taxon>Eukaryota</taxon>
        <taxon>Metazoa</taxon>
        <taxon>Chordata</taxon>
        <taxon>Craniata</taxon>
        <taxon>Vertebrata</taxon>
        <taxon>Euteleostomi</taxon>
        <taxon>Actinopterygii</taxon>
        <taxon>Neopterygii</taxon>
        <taxon>Teleostei</taxon>
        <taxon>Neoteleostei</taxon>
        <taxon>Acanthomorphata</taxon>
        <taxon>Eupercaria</taxon>
        <taxon>Perciformes</taxon>
        <taxon>Notothenioidei</taxon>
        <taxon>Channichthyidae</taxon>
        <taxon>Champsocephalus</taxon>
    </lineage>
</organism>
<evidence type="ECO:0000313" key="2">
    <source>
        <dbReference type="EMBL" id="KAK5912086.1"/>
    </source>
</evidence>
<evidence type="ECO:0000313" key="3">
    <source>
        <dbReference type="Proteomes" id="UP001335648"/>
    </source>
</evidence>
<accession>A0AAN8CX16</accession>
<feature type="compositionally biased region" description="Basic and acidic residues" evidence="1">
    <location>
        <begin position="96"/>
        <end position="116"/>
    </location>
</feature>
<protein>
    <submittedName>
        <fullName evidence="2">Uncharacterized protein</fullName>
    </submittedName>
</protein>
<keyword evidence="3" id="KW-1185">Reference proteome</keyword>
<dbReference type="AlphaFoldDB" id="A0AAN8CX16"/>
<proteinExistence type="predicted"/>